<accession>A0A836G4F0</accession>
<protein>
    <submittedName>
        <fullName evidence="1">Uncharacterized protein</fullName>
    </submittedName>
</protein>
<organism evidence="1 2">
    <name type="scientific">Leishmania enriettii</name>
    <dbReference type="NCBI Taxonomy" id="5663"/>
    <lineage>
        <taxon>Eukaryota</taxon>
        <taxon>Discoba</taxon>
        <taxon>Euglenozoa</taxon>
        <taxon>Kinetoplastea</taxon>
        <taxon>Metakinetoplastina</taxon>
        <taxon>Trypanosomatida</taxon>
        <taxon>Trypanosomatidae</taxon>
        <taxon>Leishmaniinae</taxon>
        <taxon>Leishmania</taxon>
    </lineage>
</organism>
<sequence>MCSSAAVEGLPITLSLMLHRIDSEGEIPLPSFSPFSPPLWIYAQREDGAGVDAVQLPISGSSLLKVTVELAAFPSRLPQFSAADATEAKHVWAAQSRRIGSRFRFSMHLRARARAPPWSEESGGCLIRMPCGRPGGDVDSADLLSVQEGCATRYTSASQSPAPLGQPFSFYVRSALRSQSKGPVYIDQALFPIVRILFVSQLCTEAIPRATAVLRNMTVQGSVERCRESCSGKHIRRAPRDRTTKENVVVLDRLPASSIQLHAESRALLLLYHAICLAFDAHVRQPSKTSAIAYDVAYAKRLVLEG</sequence>
<name>A0A836G4F0_LEIEN</name>
<evidence type="ECO:0000313" key="2">
    <source>
        <dbReference type="Proteomes" id="UP000674179"/>
    </source>
</evidence>
<dbReference type="EMBL" id="JAFHKP010000028">
    <property type="protein sequence ID" value="KAG5474942.1"/>
    <property type="molecule type" value="Genomic_DNA"/>
</dbReference>
<dbReference type="GeneID" id="94171610"/>
<dbReference type="Proteomes" id="UP000674179">
    <property type="component" value="Chromosome 28"/>
</dbReference>
<keyword evidence="2" id="KW-1185">Reference proteome</keyword>
<reference evidence="1 2" key="1">
    <citation type="submission" date="2021-02" db="EMBL/GenBank/DDBJ databases">
        <title>Leishmania (Mundinia) enrietti genome sequencing and assembly.</title>
        <authorList>
            <person name="Almutairi H."/>
            <person name="Gatherer D."/>
        </authorList>
    </citation>
    <scope>NUCLEOTIDE SEQUENCE [LARGE SCALE GENOMIC DNA]</scope>
    <source>
        <strain evidence="1">CUR178</strain>
    </source>
</reference>
<dbReference type="OrthoDB" id="272572at2759"/>
<gene>
    <name evidence="1" type="ORF">CUR178_04392</name>
</gene>
<dbReference type="KEGG" id="lenr:94171610"/>
<comment type="caution">
    <text evidence="1">The sequence shown here is derived from an EMBL/GenBank/DDBJ whole genome shotgun (WGS) entry which is preliminary data.</text>
</comment>
<proteinExistence type="predicted"/>
<dbReference type="AlphaFoldDB" id="A0A836G4F0"/>
<evidence type="ECO:0000313" key="1">
    <source>
        <dbReference type="EMBL" id="KAG5474942.1"/>
    </source>
</evidence>
<dbReference type="RefSeq" id="XP_067691471.1">
    <property type="nucleotide sequence ID" value="XM_067836100.1"/>
</dbReference>